<dbReference type="InterPro" id="IPR000435">
    <property type="entry name" value="Tektins"/>
</dbReference>
<gene>
    <name evidence="4" type="primary">Dwil\GK25605</name>
    <name evidence="4" type="ORF">Dwil_GK25605</name>
</gene>
<comment type="subcellular location">
    <subcellularLocation>
        <location evidence="1">Cytoplasm</location>
    </subcellularLocation>
</comment>
<organism evidence="4 5">
    <name type="scientific">Drosophila willistoni</name>
    <name type="common">Fruit fly</name>
    <dbReference type="NCBI Taxonomy" id="7260"/>
    <lineage>
        <taxon>Eukaryota</taxon>
        <taxon>Metazoa</taxon>
        <taxon>Ecdysozoa</taxon>
        <taxon>Arthropoda</taxon>
        <taxon>Hexapoda</taxon>
        <taxon>Insecta</taxon>
        <taxon>Pterygota</taxon>
        <taxon>Neoptera</taxon>
        <taxon>Endopterygota</taxon>
        <taxon>Diptera</taxon>
        <taxon>Brachycera</taxon>
        <taxon>Muscomorpha</taxon>
        <taxon>Ephydroidea</taxon>
        <taxon>Drosophilidae</taxon>
        <taxon>Drosophila</taxon>
        <taxon>Sophophora</taxon>
    </lineage>
</organism>
<dbReference type="PANTHER" id="PTHR19960">
    <property type="entry name" value="TEKTIN"/>
    <property type="match status" value="1"/>
</dbReference>
<dbReference type="AlphaFoldDB" id="B4NE94"/>
<dbReference type="PhylomeDB" id="B4NE94"/>
<dbReference type="GO" id="GO:0005634">
    <property type="term" value="C:nucleus"/>
    <property type="evidence" value="ECO:0007669"/>
    <property type="project" value="TreeGrafter"/>
</dbReference>
<evidence type="ECO:0000313" key="5">
    <source>
        <dbReference type="Proteomes" id="UP000007798"/>
    </source>
</evidence>
<dbReference type="eggNOG" id="KOG2685">
    <property type="taxonomic scope" value="Eukaryota"/>
</dbReference>
<comment type="similarity">
    <text evidence="2">Belongs to the tektin family.</text>
</comment>
<evidence type="ECO:0000256" key="3">
    <source>
        <dbReference type="ARBA" id="ARBA00022490"/>
    </source>
</evidence>
<dbReference type="Pfam" id="PF03148">
    <property type="entry name" value="Tektin"/>
    <property type="match status" value="1"/>
</dbReference>
<protein>
    <recommendedName>
        <fullName evidence="6">Tektin</fullName>
    </recommendedName>
</protein>
<evidence type="ECO:0000313" key="4">
    <source>
        <dbReference type="EMBL" id="EDW82063.1"/>
    </source>
</evidence>
<reference evidence="4 5" key="1">
    <citation type="journal article" date="2007" name="Nature">
        <title>Evolution of genes and genomes on the Drosophila phylogeny.</title>
        <authorList>
            <consortium name="Drosophila 12 Genomes Consortium"/>
            <person name="Clark A.G."/>
            <person name="Eisen M.B."/>
            <person name="Smith D.R."/>
            <person name="Bergman C.M."/>
            <person name="Oliver B."/>
            <person name="Markow T.A."/>
            <person name="Kaufman T.C."/>
            <person name="Kellis M."/>
            <person name="Gelbart W."/>
            <person name="Iyer V.N."/>
            <person name="Pollard D.A."/>
            <person name="Sackton T.B."/>
            <person name="Larracuente A.M."/>
            <person name="Singh N.D."/>
            <person name="Abad J.P."/>
            <person name="Abt D.N."/>
            <person name="Adryan B."/>
            <person name="Aguade M."/>
            <person name="Akashi H."/>
            <person name="Anderson W.W."/>
            <person name="Aquadro C.F."/>
            <person name="Ardell D.H."/>
            <person name="Arguello R."/>
            <person name="Artieri C.G."/>
            <person name="Barbash D.A."/>
            <person name="Barker D."/>
            <person name="Barsanti P."/>
            <person name="Batterham P."/>
            <person name="Batzoglou S."/>
            <person name="Begun D."/>
            <person name="Bhutkar A."/>
            <person name="Blanco E."/>
            <person name="Bosak S.A."/>
            <person name="Bradley R.K."/>
            <person name="Brand A.D."/>
            <person name="Brent M.R."/>
            <person name="Brooks A.N."/>
            <person name="Brown R.H."/>
            <person name="Butlin R.K."/>
            <person name="Caggese C."/>
            <person name="Calvi B.R."/>
            <person name="Bernardo de Carvalho A."/>
            <person name="Caspi A."/>
            <person name="Castrezana S."/>
            <person name="Celniker S.E."/>
            <person name="Chang J.L."/>
            <person name="Chapple C."/>
            <person name="Chatterji S."/>
            <person name="Chinwalla A."/>
            <person name="Civetta A."/>
            <person name="Clifton S.W."/>
            <person name="Comeron J.M."/>
            <person name="Costello J.C."/>
            <person name="Coyne J.A."/>
            <person name="Daub J."/>
            <person name="David R.G."/>
            <person name="Delcher A.L."/>
            <person name="Delehaunty K."/>
            <person name="Do C.B."/>
            <person name="Ebling H."/>
            <person name="Edwards K."/>
            <person name="Eickbush T."/>
            <person name="Evans J.D."/>
            <person name="Filipski A."/>
            <person name="Findeiss S."/>
            <person name="Freyhult E."/>
            <person name="Fulton L."/>
            <person name="Fulton R."/>
            <person name="Garcia A.C."/>
            <person name="Gardiner A."/>
            <person name="Garfield D.A."/>
            <person name="Garvin B.E."/>
            <person name="Gibson G."/>
            <person name="Gilbert D."/>
            <person name="Gnerre S."/>
            <person name="Godfrey J."/>
            <person name="Good R."/>
            <person name="Gotea V."/>
            <person name="Gravely B."/>
            <person name="Greenberg A.J."/>
            <person name="Griffiths-Jones S."/>
            <person name="Gross S."/>
            <person name="Guigo R."/>
            <person name="Gustafson E.A."/>
            <person name="Haerty W."/>
            <person name="Hahn M.W."/>
            <person name="Halligan D.L."/>
            <person name="Halpern A.L."/>
            <person name="Halter G.M."/>
            <person name="Han M.V."/>
            <person name="Heger A."/>
            <person name="Hillier L."/>
            <person name="Hinrichs A.S."/>
            <person name="Holmes I."/>
            <person name="Hoskins R.A."/>
            <person name="Hubisz M.J."/>
            <person name="Hultmark D."/>
            <person name="Huntley M.A."/>
            <person name="Jaffe D.B."/>
            <person name="Jagadeeshan S."/>
            <person name="Jeck W.R."/>
            <person name="Johnson J."/>
            <person name="Jones C.D."/>
            <person name="Jordan W.C."/>
            <person name="Karpen G.H."/>
            <person name="Kataoka E."/>
            <person name="Keightley P.D."/>
            <person name="Kheradpour P."/>
            <person name="Kirkness E.F."/>
            <person name="Koerich L.B."/>
            <person name="Kristiansen K."/>
            <person name="Kudrna D."/>
            <person name="Kulathinal R.J."/>
            <person name="Kumar S."/>
            <person name="Kwok R."/>
            <person name="Lander E."/>
            <person name="Langley C.H."/>
            <person name="Lapoint R."/>
            <person name="Lazzaro B.P."/>
            <person name="Lee S.J."/>
            <person name="Levesque L."/>
            <person name="Li R."/>
            <person name="Lin C.F."/>
            <person name="Lin M.F."/>
            <person name="Lindblad-Toh K."/>
            <person name="Llopart A."/>
            <person name="Long M."/>
            <person name="Low L."/>
            <person name="Lozovsky E."/>
            <person name="Lu J."/>
            <person name="Luo M."/>
            <person name="Machado C.A."/>
            <person name="Makalowski W."/>
            <person name="Marzo M."/>
            <person name="Matsuda M."/>
            <person name="Matzkin L."/>
            <person name="McAllister B."/>
            <person name="McBride C.S."/>
            <person name="McKernan B."/>
            <person name="McKernan K."/>
            <person name="Mendez-Lago M."/>
            <person name="Minx P."/>
            <person name="Mollenhauer M.U."/>
            <person name="Montooth K."/>
            <person name="Mount S.M."/>
            <person name="Mu X."/>
            <person name="Myers E."/>
            <person name="Negre B."/>
            <person name="Newfeld S."/>
            <person name="Nielsen R."/>
            <person name="Noor M.A."/>
            <person name="O'Grady P."/>
            <person name="Pachter L."/>
            <person name="Papaceit M."/>
            <person name="Parisi M.J."/>
            <person name="Parisi M."/>
            <person name="Parts L."/>
            <person name="Pedersen J.S."/>
            <person name="Pesole G."/>
            <person name="Phillippy A.M."/>
            <person name="Ponting C.P."/>
            <person name="Pop M."/>
            <person name="Porcelli D."/>
            <person name="Powell J.R."/>
            <person name="Prohaska S."/>
            <person name="Pruitt K."/>
            <person name="Puig M."/>
            <person name="Quesneville H."/>
            <person name="Ram K.R."/>
            <person name="Rand D."/>
            <person name="Rasmussen M.D."/>
            <person name="Reed L.K."/>
            <person name="Reenan R."/>
            <person name="Reily A."/>
            <person name="Remington K.A."/>
            <person name="Rieger T.T."/>
            <person name="Ritchie M.G."/>
            <person name="Robin C."/>
            <person name="Rogers Y.H."/>
            <person name="Rohde C."/>
            <person name="Rozas J."/>
            <person name="Rubenfield M.J."/>
            <person name="Ruiz A."/>
            <person name="Russo S."/>
            <person name="Salzberg S.L."/>
            <person name="Sanchez-Gracia A."/>
            <person name="Saranga D.J."/>
            <person name="Sato H."/>
            <person name="Schaeffer S.W."/>
            <person name="Schatz M.C."/>
            <person name="Schlenke T."/>
            <person name="Schwartz R."/>
            <person name="Segarra C."/>
            <person name="Singh R.S."/>
            <person name="Sirot L."/>
            <person name="Sirota M."/>
            <person name="Sisneros N.B."/>
            <person name="Smith C.D."/>
            <person name="Smith T.F."/>
            <person name="Spieth J."/>
            <person name="Stage D.E."/>
            <person name="Stark A."/>
            <person name="Stephan W."/>
            <person name="Strausberg R.L."/>
            <person name="Strempel S."/>
            <person name="Sturgill D."/>
            <person name="Sutton G."/>
            <person name="Sutton G.G."/>
            <person name="Tao W."/>
            <person name="Teichmann S."/>
            <person name="Tobari Y.N."/>
            <person name="Tomimura Y."/>
            <person name="Tsolas J.M."/>
            <person name="Valente V.L."/>
            <person name="Venter E."/>
            <person name="Venter J.C."/>
            <person name="Vicario S."/>
            <person name="Vieira F.G."/>
            <person name="Vilella A.J."/>
            <person name="Villasante A."/>
            <person name="Walenz B."/>
            <person name="Wang J."/>
            <person name="Wasserman M."/>
            <person name="Watts T."/>
            <person name="Wilson D."/>
            <person name="Wilson R.K."/>
            <person name="Wing R.A."/>
            <person name="Wolfner M.F."/>
            <person name="Wong A."/>
            <person name="Wong G.K."/>
            <person name="Wu C.I."/>
            <person name="Wu G."/>
            <person name="Yamamoto D."/>
            <person name="Yang H.P."/>
            <person name="Yang S.P."/>
            <person name="Yorke J.A."/>
            <person name="Yoshida K."/>
            <person name="Zdobnov E."/>
            <person name="Zhang P."/>
            <person name="Zhang Y."/>
            <person name="Zimin A.V."/>
            <person name="Baldwin J."/>
            <person name="Abdouelleil A."/>
            <person name="Abdulkadir J."/>
            <person name="Abebe A."/>
            <person name="Abera B."/>
            <person name="Abreu J."/>
            <person name="Acer S.C."/>
            <person name="Aftuck L."/>
            <person name="Alexander A."/>
            <person name="An P."/>
            <person name="Anderson E."/>
            <person name="Anderson S."/>
            <person name="Arachi H."/>
            <person name="Azer M."/>
            <person name="Bachantsang P."/>
            <person name="Barry A."/>
            <person name="Bayul T."/>
            <person name="Berlin A."/>
            <person name="Bessette D."/>
            <person name="Bloom T."/>
            <person name="Blye J."/>
            <person name="Boguslavskiy L."/>
            <person name="Bonnet C."/>
            <person name="Boukhgalter B."/>
            <person name="Bourzgui I."/>
            <person name="Brown A."/>
            <person name="Cahill P."/>
            <person name="Channer S."/>
            <person name="Cheshatsang Y."/>
            <person name="Chuda L."/>
            <person name="Citroen M."/>
            <person name="Collymore A."/>
            <person name="Cooke P."/>
            <person name="Costello M."/>
            <person name="D'Aco K."/>
            <person name="Daza R."/>
            <person name="De Haan G."/>
            <person name="DeGray S."/>
            <person name="DeMaso C."/>
            <person name="Dhargay N."/>
            <person name="Dooley K."/>
            <person name="Dooley E."/>
            <person name="Doricent M."/>
            <person name="Dorje P."/>
            <person name="Dorjee K."/>
            <person name="Dupes A."/>
            <person name="Elong R."/>
            <person name="Falk J."/>
            <person name="Farina A."/>
            <person name="Faro S."/>
            <person name="Ferguson D."/>
            <person name="Fisher S."/>
            <person name="Foley C.D."/>
            <person name="Franke A."/>
            <person name="Friedrich D."/>
            <person name="Gadbois L."/>
            <person name="Gearin G."/>
            <person name="Gearin C.R."/>
            <person name="Giannoukos G."/>
            <person name="Goode T."/>
            <person name="Graham J."/>
            <person name="Grandbois E."/>
            <person name="Grewal S."/>
            <person name="Gyaltsen K."/>
            <person name="Hafez N."/>
            <person name="Hagos B."/>
            <person name="Hall J."/>
            <person name="Henson C."/>
            <person name="Hollinger A."/>
            <person name="Honan T."/>
            <person name="Huard M.D."/>
            <person name="Hughes L."/>
            <person name="Hurhula B."/>
            <person name="Husby M.E."/>
            <person name="Kamat A."/>
            <person name="Kanga B."/>
            <person name="Kashin S."/>
            <person name="Khazanovich D."/>
            <person name="Kisner P."/>
            <person name="Lance K."/>
            <person name="Lara M."/>
            <person name="Lee W."/>
            <person name="Lennon N."/>
            <person name="Letendre F."/>
            <person name="LeVine R."/>
            <person name="Lipovsky A."/>
            <person name="Liu X."/>
            <person name="Liu J."/>
            <person name="Liu S."/>
            <person name="Lokyitsang T."/>
            <person name="Lokyitsang Y."/>
            <person name="Lubonja R."/>
            <person name="Lui A."/>
            <person name="MacDonald P."/>
            <person name="Magnisalis V."/>
            <person name="Maru K."/>
            <person name="Matthews C."/>
            <person name="McCusker W."/>
            <person name="McDonough S."/>
            <person name="Mehta T."/>
            <person name="Meldrim J."/>
            <person name="Meneus L."/>
            <person name="Mihai O."/>
            <person name="Mihalev A."/>
            <person name="Mihova T."/>
            <person name="Mittelman R."/>
            <person name="Mlenga V."/>
            <person name="Montmayeur A."/>
            <person name="Mulrain L."/>
            <person name="Navidi A."/>
            <person name="Naylor J."/>
            <person name="Negash T."/>
            <person name="Nguyen T."/>
            <person name="Nguyen N."/>
            <person name="Nicol R."/>
            <person name="Norbu C."/>
            <person name="Norbu N."/>
            <person name="Novod N."/>
            <person name="O'Neill B."/>
            <person name="Osman S."/>
            <person name="Markiewicz E."/>
            <person name="Oyono O.L."/>
            <person name="Patti C."/>
            <person name="Phunkhang P."/>
            <person name="Pierre F."/>
            <person name="Priest M."/>
            <person name="Raghuraman S."/>
            <person name="Rege F."/>
            <person name="Reyes R."/>
            <person name="Rise C."/>
            <person name="Rogov P."/>
            <person name="Ross K."/>
            <person name="Ryan E."/>
            <person name="Settipalli S."/>
            <person name="Shea T."/>
            <person name="Sherpa N."/>
            <person name="Shi L."/>
            <person name="Shih D."/>
            <person name="Sparrow T."/>
            <person name="Spaulding J."/>
            <person name="Stalker J."/>
            <person name="Stange-Thomann N."/>
            <person name="Stavropoulos S."/>
            <person name="Stone C."/>
            <person name="Strader C."/>
            <person name="Tesfaye S."/>
            <person name="Thomson T."/>
            <person name="Thoulutsang Y."/>
            <person name="Thoulutsang D."/>
            <person name="Topham K."/>
            <person name="Topping I."/>
            <person name="Tsamla T."/>
            <person name="Vassiliev H."/>
            <person name="Vo A."/>
            <person name="Wangchuk T."/>
            <person name="Wangdi T."/>
            <person name="Weiand M."/>
            <person name="Wilkinson J."/>
            <person name="Wilson A."/>
            <person name="Yadav S."/>
            <person name="Young G."/>
            <person name="Yu Q."/>
            <person name="Zembek L."/>
            <person name="Zhong D."/>
            <person name="Zimmer A."/>
            <person name="Zwirko Z."/>
            <person name="Jaffe D.B."/>
            <person name="Alvarez P."/>
            <person name="Brockman W."/>
            <person name="Butler J."/>
            <person name="Chin C."/>
            <person name="Gnerre S."/>
            <person name="Grabherr M."/>
            <person name="Kleber M."/>
            <person name="Mauceli E."/>
            <person name="MacCallum I."/>
        </authorList>
    </citation>
    <scope>NUCLEOTIDE SEQUENCE [LARGE SCALE GENOMIC DNA]</scope>
    <source>
        <strain evidence="5">Tucson 14030-0811.24</strain>
    </source>
</reference>
<keyword evidence="3" id="KW-0963">Cytoplasm</keyword>
<accession>B4NE94</accession>
<dbReference type="Proteomes" id="UP000007798">
    <property type="component" value="Unassembled WGS sequence"/>
</dbReference>
<evidence type="ECO:0008006" key="6">
    <source>
        <dbReference type="Google" id="ProtNLM"/>
    </source>
</evidence>
<dbReference type="GO" id="GO:0005929">
    <property type="term" value="C:cilium"/>
    <property type="evidence" value="ECO:0007669"/>
    <property type="project" value="UniProtKB-ARBA"/>
</dbReference>
<keyword evidence="5" id="KW-1185">Reference proteome</keyword>
<sequence length="607" mass="70482">MLCWANEDHYLSQRYPNPQQKAPETLKNVLLRSSVPIVSASSEREEEREKELCKVQFAMAPLKGQEVTKFHKHSFLENRIFDHRLVKDNLLDKWPTADMNEYNERKDHRNLMESYPWSHAGAPPCMEPISGPSIPPRVGTAYETTTRHPWRPAMAYELIQVKHLPEQPVTNQLTKQCFLPTGMKTDGMIFPNLVTGFDRNPQHAARAALYTRYTNNEWHNNNMTKYSESNMNRHMSERVRNDAVRLMRESDEKATAGQRDAGRRLGERITDLTFWRNELNTELEKLIAEMSDINELQRQCGKALLDLEIPLHIAQECLFHRESRQGTEKVHDIVEKALLVEVNNLRISRDRLKGLHEKITKQALDCRGAQHLLEDDVSHKESSLGIDSMCHQLNNYSRGITYYGGIEKYDPSVSTQESWAQASSEHVRRSQAERAKLSQLRSDSQNIVNAVAATVWDYWSNTNNSFDRRSQEMAEAKNRVQLHLQKVQQELFDLEKHLFLLQKAIQDKSMPLKVAQTRLEARSHREGLELCKDHAQERLVQEVQDIQGTVDVLHHKLQETEATHQNLLKTRCALEVDLRNKVNALFIDREKCMSLRRSFPVSNLIRY</sequence>
<dbReference type="HOGENOM" id="CLU_033588_2_0_1"/>
<dbReference type="OMA" id="CMEPISG"/>
<dbReference type="STRING" id="7260.B4NE94"/>
<dbReference type="EMBL" id="CH964239">
    <property type="protein sequence ID" value="EDW82063.1"/>
    <property type="molecule type" value="Genomic_DNA"/>
</dbReference>
<dbReference type="SMR" id="B4NE94"/>
<dbReference type="GO" id="GO:0005737">
    <property type="term" value="C:cytoplasm"/>
    <property type="evidence" value="ECO:0007669"/>
    <property type="project" value="UniProtKB-SubCell"/>
</dbReference>
<evidence type="ECO:0000256" key="2">
    <source>
        <dbReference type="ARBA" id="ARBA00007209"/>
    </source>
</evidence>
<dbReference type="GO" id="GO:0015630">
    <property type="term" value="C:microtubule cytoskeleton"/>
    <property type="evidence" value="ECO:0007669"/>
    <property type="project" value="TreeGrafter"/>
</dbReference>
<proteinExistence type="inferred from homology"/>
<dbReference type="OrthoDB" id="9886517at2759"/>
<dbReference type="InterPro" id="IPR048256">
    <property type="entry name" value="Tektin-like"/>
</dbReference>
<dbReference type="FunCoup" id="B4NE94">
    <property type="interactions" value="17"/>
</dbReference>
<evidence type="ECO:0000256" key="1">
    <source>
        <dbReference type="ARBA" id="ARBA00004496"/>
    </source>
</evidence>
<dbReference type="PANTHER" id="PTHR19960:SF11">
    <property type="entry name" value="TEKTIN"/>
    <property type="match status" value="1"/>
</dbReference>
<name>B4NE94_DROWI</name>
<dbReference type="GO" id="GO:0060294">
    <property type="term" value="P:cilium movement involved in cell motility"/>
    <property type="evidence" value="ECO:0007669"/>
    <property type="project" value="InterPro"/>
</dbReference>
<dbReference type="GO" id="GO:0060271">
    <property type="term" value="P:cilium assembly"/>
    <property type="evidence" value="ECO:0007669"/>
    <property type="project" value="TreeGrafter"/>
</dbReference>
<dbReference type="PRINTS" id="PR00511">
    <property type="entry name" value="TEKTIN"/>
</dbReference>
<dbReference type="InParanoid" id="B4NE94"/>